<organism evidence="8 9">
    <name type="scientific">Cnuibacter physcomitrellae</name>
    <dbReference type="NCBI Taxonomy" id="1619308"/>
    <lineage>
        <taxon>Bacteria</taxon>
        <taxon>Bacillati</taxon>
        <taxon>Actinomycetota</taxon>
        <taxon>Actinomycetes</taxon>
        <taxon>Micrococcales</taxon>
        <taxon>Microbacteriaceae</taxon>
        <taxon>Cnuibacter</taxon>
    </lineage>
</organism>
<keyword evidence="3" id="KW-1003">Cell membrane</keyword>
<evidence type="ECO:0000256" key="6">
    <source>
        <dbReference type="ARBA" id="ARBA00023136"/>
    </source>
</evidence>
<dbReference type="InterPro" id="IPR000515">
    <property type="entry name" value="MetI-like"/>
</dbReference>
<dbReference type="GO" id="GO:0055085">
    <property type="term" value="P:transmembrane transport"/>
    <property type="evidence" value="ECO:0007669"/>
    <property type="project" value="InterPro"/>
</dbReference>
<name>A0A1X9LMJ6_9MICO</name>
<evidence type="ECO:0000256" key="1">
    <source>
        <dbReference type="ARBA" id="ARBA00004651"/>
    </source>
</evidence>
<keyword evidence="2 7" id="KW-0813">Transport</keyword>
<reference evidence="8 9" key="1">
    <citation type="submission" date="2017-04" db="EMBL/GenBank/DDBJ databases">
        <authorList>
            <person name="Afonso C.L."/>
            <person name="Miller P.J."/>
            <person name="Scott M.A."/>
            <person name="Spackman E."/>
            <person name="Goraichik I."/>
            <person name="Dimitrov K.M."/>
            <person name="Suarez D.L."/>
            <person name="Swayne D.E."/>
        </authorList>
    </citation>
    <scope>NUCLEOTIDE SEQUENCE [LARGE SCALE GENOMIC DNA]</scope>
    <source>
        <strain evidence="9">XA(T)</strain>
    </source>
</reference>
<keyword evidence="6 7" id="KW-0472">Membrane</keyword>
<accession>A0A1X9LMJ6</accession>
<evidence type="ECO:0000313" key="9">
    <source>
        <dbReference type="Proteomes" id="UP000192775"/>
    </source>
</evidence>
<dbReference type="RefSeq" id="WP_085020465.1">
    <property type="nucleotide sequence ID" value="NZ_BMHD01000001.1"/>
</dbReference>
<evidence type="ECO:0000256" key="7">
    <source>
        <dbReference type="RuleBase" id="RU363032"/>
    </source>
</evidence>
<dbReference type="PANTHER" id="PTHR30193">
    <property type="entry name" value="ABC TRANSPORTER PERMEASE PROTEIN"/>
    <property type="match status" value="1"/>
</dbReference>
<dbReference type="SUPFAM" id="SSF161098">
    <property type="entry name" value="MetI-like"/>
    <property type="match status" value="1"/>
</dbReference>
<dbReference type="EMBL" id="CP020715">
    <property type="protein sequence ID" value="ARJ06327.1"/>
    <property type="molecule type" value="Genomic_DNA"/>
</dbReference>
<dbReference type="CDD" id="cd06261">
    <property type="entry name" value="TM_PBP2"/>
    <property type="match status" value="1"/>
</dbReference>
<dbReference type="PROSITE" id="PS50928">
    <property type="entry name" value="ABC_TM1"/>
    <property type="match status" value="1"/>
</dbReference>
<dbReference type="GO" id="GO:0005886">
    <property type="term" value="C:plasma membrane"/>
    <property type="evidence" value="ECO:0007669"/>
    <property type="project" value="UniProtKB-SubCell"/>
</dbReference>
<protein>
    <submittedName>
        <fullName evidence="8">ABC transporter permease</fullName>
    </submittedName>
</protein>
<dbReference type="Pfam" id="PF00528">
    <property type="entry name" value="BPD_transp_1"/>
    <property type="match status" value="1"/>
</dbReference>
<dbReference type="InterPro" id="IPR035906">
    <property type="entry name" value="MetI-like_sf"/>
</dbReference>
<evidence type="ECO:0000313" key="8">
    <source>
        <dbReference type="EMBL" id="ARJ06327.1"/>
    </source>
</evidence>
<evidence type="ECO:0000256" key="3">
    <source>
        <dbReference type="ARBA" id="ARBA00022475"/>
    </source>
</evidence>
<dbReference type="STRING" id="1619308.B5808_14715"/>
<feature type="transmembrane region" description="Helical" evidence="7">
    <location>
        <begin position="136"/>
        <end position="156"/>
    </location>
</feature>
<evidence type="ECO:0000256" key="2">
    <source>
        <dbReference type="ARBA" id="ARBA00022448"/>
    </source>
</evidence>
<dbReference type="KEGG" id="cphy:B5808_14715"/>
<comment type="similarity">
    <text evidence="7">Belongs to the binding-protein-dependent transport system permease family.</text>
</comment>
<evidence type="ECO:0000256" key="4">
    <source>
        <dbReference type="ARBA" id="ARBA00022692"/>
    </source>
</evidence>
<dbReference type="AlphaFoldDB" id="A0A1X9LMJ6"/>
<feature type="transmembrane region" description="Helical" evidence="7">
    <location>
        <begin position="102"/>
        <end position="124"/>
    </location>
</feature>
<feature type="transmembrane region" description="Helical" evidence="7">
    <location>
        <begin position="270"/>
        <end position="286"/>
    </location>
</feature>
<feature type="transmembrane region" description="Helical" evidence="7">
    <location>
        <begin position="292"/>
        <end position="314"/>
    </location>
</feature>
<dbReference type="Gene3D" id="1.10.3720.10">
    <property type="entry name" value="MetI-like"/>
    <property type="match status" value="1"/>
</dbReference>
<dbReference type="Proteomes" id="UP000192775">
    <property type="component" value="Chromosome"/>
</dbReference>
<feature type="transmembrane region" description="Helical" evidence="7">
    <location>
        <begin position="239"/>
        <end position="258"/>
    </location>
</feature>
<comment type="subcellular location">
    <subcellularLocation>
        <location evidence="1 7">Cell membrane</location>
        <topology evidence="1 7">Multi-pass membrane protein</topology>
    </subcellularLocation>
</comment>
<dbReference type="InterPro" id="IPR051393">
    <property type="entry name" value="ABC_transporter_permease"/>
</dbReference>
<feature type="transmembrane region" description="Helical" evidence="7">
    <location>
        <begin position="34"/>
        <end position="58"/>
    </location>
</feature>
<proteinExistence type="inferred from homology"/>
<sequence length="322" mass="34696">MTLQRKAAPDSRALTRSGAGAAPRRPLRVRFSRWVKGGGIWAIVFGAPLLIIFGYFAWGPIISGVVLSLQKTNFLTTTWVGWSNFEFVLTDPVLPKAVGNTLLFTAISLLIGAPLPLALAVVMAELRRRKGLYSALAYLPVVIPPVVGILLWKVMYLPGKEGLLNSILGSVGLGPFAWLNSEQMVIPSMVVASTWAGAGTAVIIYLAALGGVRPELYEAAELDGAGVWRRIWHVTLPQIRGIVLILLLLQIIGTLQVFNEPKLLTGGGPNNASITILMVIYQYGFVNSNYGAAAALSVMLALALALISVAYQFATRRWSDND</sequence>
<keyword evidence="5 7" id="KW-1133">Transmembrane helix</keyword>
<keyword evidence="9" id="KW-1185">Reference proteome</keyword>
<feature type="transmembrane region" description="Helical" evidence="7">
    <location>
        <begin position="186"/>
        <end position="208"/>
    </location>
</feature>
<keyword evidence="4 7" id="KW-0812">Transmembrane</keyword>
<gene>
    <name evidence="8" type="ORF">B5808_14715</name>
</gene>
<dbReference type="PANTHER" id="PTHR30193:SF41">
    <property type="entry name" value="DIACETYLCHITOBIOSE UPTAKE SYSTEM PERMEASE PROTEIN NGCF"/>
    <property type="match status" value="1"/>
</dbReference>
<evidence type="ECO:0000256" key="5">
    <source>
        <dbReference type="ARBA" id="ARBA00022989"/>
    </source>
</evidence>